<sequence>MSSASWLLSASWVMCISGMVPTSWSLENSQYQGNEVQSAALFISLDIVAKCSVSHEKESDRSDLGVTMFSCDWNG</sequence>
<accession>A0A0N4TMQ0</accession>
<evidence type="ECO:0000256" key="1">
    <source>
        <dbReference type="SAM" id="SignalP"/>
    </source>
</evidence>
<feature type="chain" id="PRO_5044054385" evidence="1">
    <location>
        <begin position="26"/>
        <end position="75"/>
    </location>
</feature>
<organism evidence="4">
    <name type="scientific">Brugia pahangi</name>
    <name type="common">Filarial nematode worm</name>
    <dbReference type="NCBI Taxonomy" id="6280"/>
    <lineage>
        <taxon>Eukaryota</taxon>
        <taxon>Metazoa</taxon>
        <taxon>Ecdysozoa</taxon>
        <taxon>Nematoda</taxon>
        <taxon>Chromadorea</taxon>
        <taxon>Rhabditida</taxon>
        <taxon>Spirurina</taxon>
        <taxon>Spiruromorpha</taxon>
        <taxon>Filarioidea</taxon>
        <taxon>Onchocercidae</taxon>
        <taxon>Brugia</taxon>
    </lineage>
</organism>
<evidence type="ECO:0000313" key="3">
    <source>
        <dbReference type="Proteomes" id="UP000278627"/>
    </source>
</evidence>
<keyword evidence="3" id="KW-1185">Reference proteome</keyword>
<reference evidence="4" key="1">
    <citation type="submission" date="2017-02" db="UniProtKB">
        <authorList>
            <consortium name="WormBaseParasite"/>
        </authorList>
    </citation>
    <scope>IDENTIFICATION</scope>
</reference>
<feature type="signal peptide" evidence="1">
    <location>
        <begin position="1"/>
        <end position="25"/>
    </location>
</feature>
<gene>
    <name evidence="2" type="ORF">BPAG_LOCUS9695</name>
</gene>
<proteinExistence type="predicted"/>
<protein>
    <submittedName>
        <fullName evidence="4">Secreted protein</fullName>
    </submittedName>
</protein>
<dbReference type="WBParaSite" id="BPAG_0000973301-mRNA-1">
    <property type="protein sequence ID" value="BPAG_0000973301-mRNA-1"/>
    <property type="gene ID" value="BPAG_0000973301"/>
</dbReference>
<dbReference type="EMBL" id="UZAD01013163">
    <property type="protein sequence ID" value="VDN90881.1"/>
    <property type="molecule type" value="Genomic_DNA"/>
</dbReference>
<name>A0A0N4TMQ0_BRUPA</name>
<evidence type="ECO:0000313" key="4">
    <source>
        <dbReference type="WBParaSite" id="BPAG_0000973301-mRNA-1"/>
    </source>
</evidence>
<keyword evidence="1" id="KW-0732">Signal</keyword>
<evidence type="ECO:0000313" key="2">
    <source>
        <dbReference type="EMBL" id="VDN90881.1"/>
    </source>
</evidence>
<dbReference type="Proteomes" id="UP000278627">
    <property type="component" value="Unassembled WGS sequence"/>
</dbReference>
<reference evidence="2 3" key="2">
    <citation type="submission" date="2018-11" db="EMBL/GenBank/DDBJ databases">
        <authorList>
            <consortium name="Pathogen Informatics"/>
        </authorList>
    </citation>
    <scope>NUCLEOTIDE SEQUENCE [LARGE SCALE GENOMIC DNA]</scope>
</reference>
<dbReference type="AlphaFoldDB" id="A0A0N4TMQ0"/>